<protein>
    <submittedName>
        <fullName evidence="6">Cyclopropane-fatty-acyl-phospholipid synthase</fullName>
        <ecNumber evidence="6">2.1.1.79</ecNumber>
    </submittedName>
</protein>
<evidence type="ECO:0000256" key="4">
    <source>
        <dbReference type="ARBA" id="ARBA00022691"/>
    </source>
</evidence>
<dbReference type="EMBL" id="AHAE01000073">
    <property type="protein sequence ID" value="EJZ81549.1"/>
    <property type="molecule type" value="Genomic_DNA"/>
</dbReference>
<keyword evidence="3 6" id="KW-0808">Transferase</keyword>
<keyword evidence="5" id="KW-0443">Lipid metabolism</keyword>
<sequence length="433" mass="48735">MASGSFQPMSVAEIIDTLVVPPNPFYWKAFDGSETGSPDARFTVEITSPDALAYVATAPGDVGLARAWLTGELKVEGEHLAHPYGIFDALREFYGRVQKPNLAQITRIFRSLKAMGALKILPVPEAETASWLERRLRQGLSKHSKQRDADVISSHYDVGNDFYELFLGDSMTYTCAYFPEPDSTLEAAQDNKHRLVFDKLRIGEGDRLLDVGCGWGGMVRYAARRGVKALGVTLSKEQAEWGQRAIAEEGLGDLAEIRHLDYRDVPEGDFDAVSSIGLLEHIGVDNYASYFKFLNGKLRPGGRMLNHCITYPDNHRTPKGGFINRYIFPDGELTGSGTIIRNMQDNGFEVLHEENLRFDYMRTLWHWCENLKANWDEAVELVGPQTARLWGMYMAGSEWGFEHNVVQLHQVLGVKLLEDGSRGGLPERMWWRV</sequence>
<dbReference type="EC" id="2.1.1.79" evidence="6"/>
<dbReference type="Gene3D" id="3.40.50.150">
    <property type="entry name" value="Vaccinia Virus protein VP39"/>
    <property type="match status" value="1"/>
</dbReference>
<dbReference type="HOGENOM" id="CLU_026434_6_2_11"/>
<dbReference type="InterPro" id="IPR050723">
    <property type="entry name" value="CFA/CMAS"/>
</dbReference>
<keyword evidence="8" id="KW-1185">Reference proteome</keyword>
<gene>
    <name evidence="6" type="primary">cma</name>
    <name evidence="6" type="ORF">BN46_1465</name>
    <name evidence="7" type="ORF">HMPREF9719_01520</name>
</gene>
<evidence type="ECO:0000256" key="1">
    <source>
        <dbReference type="ARBA" id="ARBA00010815"/>
    </source>
</evidence>
<evidence type="ECO:0000313" key="8">
    <source>
        <dbReference type="Proteomes" id="UP000006078"/>
    </source>
</evidence>
<dbReference type="InterPro" id="IPR003333">
    <property type="entry name" value="CMAS"/>
</dbReference>
<reference evidence="7 8" key="2">
    <citation type="submission" date="2012-08" db="EMBL/GenBank/DDBJ databases">
        <title>The Genome Sequence of Turicella otitidis ATCC 51513.</title>
        <authorList>
            <consortium name="The Broad Institute Genome Sequencing Platform"/>
            <person name="Earl A."/>
            <person name="Ward D."/>
            <person name="Feldgarden M."/>
            <person name="Gevers D."/>
            <person name="Huys G."/>
            <person name="Walker B."/>
            <person name="Young S.K."/>
            <person name="Zeng Q."/>
            <person name="Gargeya S."/>
            <person name="Fitzgerald M."/>
            <person name="Haas B."/>
            <person name="Abouelleil A."/>
            <person name="Alvarado L."/>
            <person name="Arachchi H.M."/>
            <person name="Berlin A.M."/>
            <person name="Chapman S.B."/>
            <person name="Goldberg J."/>
            <person name="Griggs A."/>
            <person name="Gujja S."/>
            <person name="Hansen M."/>
            <person name="Howarth C."/>
            <person name="Imamovic A."/>
            <person name="Larimer J."/>
            <person name="McCowen C."/>
            <person name="Montmayeur A."/>
            <person name="Murphy C."/>
            <person name="Neiman D."/>
            <person name="Pearson M."/>
            <person name="Priest M."/>
            <person name="Roberts A."/>
            <person name="Saif S."/>
            <person name="Shea T."/>
            <person name="Sisk P."/>
            <person name="Sykes S."/>
            <person name="Wortman J."/>
            <person name="Nusbaum C."/>
            <person name="Birren B."/>
        </authorList>
    </citation>
    <scope>NUCLEOTIDE SEQUENCE [LARGE SCALE GENOMIC DNA]</scope>
    <source>
        <strain evidence="7 8">ATCC 51513</strain>
    </source>
</reference>
<comment type="similarity">
    <text evidence="1">Belongs to the CFA/CMAS family.</text>
</comment>
<dbReference type="GO" id="GO:0032259">
    <property type="term" value="P:methylation"/>
    <property type="evidence" value="ECO:0007669"/>
    <property type="project" value="UniProtKB-KW"/>
</dbReference>
<evidence type="ECO:0000256" key="2">
    <source>
        <dbReference type="ARBA" id="ARBA00022603"/>
    </source>
</evidence>
<dbReference type="Pfam" id="PF02353">
    <property type="entry name" value="CMAS"/>
    <property type="match status" value="1"/>
</dbReference>
<dbReference type="SUPFAM" id="SSF53335">
    <property type="entry name" value="S-adenosyl-L-methionine-dependent methyltransferases"/>
    <property type="match status" value="1"/>
</dbReference>
<dbReference type="EMBL" id="CAJZ01000212">
    <property type="protein sequence ID" value="CCI84177.1"/>
    <property type="molecule type" value="Genomic_DNA"/>
</dbReference>
<keyword evidence="4" id="KW-0949">S-adenosyl-L-methionine</keyword>
<dbReference type="PIRSF" id="PIRSF003085">
    <property type="entry name" value="CMAS"/>
    <property type="match status" value="1"/>
</dbReference>
<name>I7L9Y4_9CORY</name>
<dbReference type="CDD" id="cd02440">
    <property type="entry name" value="AdoMet_MTases"/>
    <property type="match status" value="1"/>
</dbReference>
<evidence type="ECO:0000256" key="5">
    <source>
        <dbReference type="ARBA" id="ARBA00023098"/>
    </source>
</evidence>
<dbReference type="Proteomes" id="UP000011016">
    <property type="component" value="Unassembled WGS sequence"/>
</dbReference>
<dbReference type="GO" id="GO:0008825">
    <property type="term" value="F:cyclopropane-fatty-acyl-phospholipid synthase activity"/>
    <property type="evidence" value="ECO:0007669"/>
    <property type="project" value="UniProtKB-EC"/>
</dbReference>
<dbReference type="eggNOG" id="COG2230">
    <property type="taxonomic scope" value="Bacteria"/>
</dbReference>
<dbReference type="AlphaFoldDB" id="I7L9Y4"/>
<dbReference type="RefSeq" id="WP_004601410.1">
    <property type="nucleotide sequence ID" value="NZ_HF541868.1"/>
</dbReference>
<keyword evidence="2 6" id="KW-0489">Methyltransferase</keyword>
<evidence type="ECO:0000256" key="3">
    <source>
        <dbReference type="ARBA" id="ARBA00022679"/>
    </source>
</evidence>
<organism evidence="6 9">
    <name type="scientific">Corynebacterium otitidis ATCC 51513</name>
    <dbReference type="NCBI Taxonomy" id="883169"/>
    <lineage>
        <taxon>Bacteria</taxon>
        <taxon>Bacillati</taxon>
        <taxon>Actinomycetota</taxon>
        <taxon>Actinomycetes</taxon>
        <taxon>Mycobacteriales</taxon>
        <taxon>Corynebacteriaceae</taxon>
        <taxon>Corynebacterium</taxon>
    </lineage>
</organism>
<dbReference type="InterPro" id="IPR029063">
    <property type="entry name" value="SAM-dependent_MTases_sf"/>
</dbReference>
<reference evidence="6 9" key="1">
    <citation type="journal article" date="2012" name="J. Bacteriol.">
        <title>Draft Genome Sequence of Turicella otitidis ATCC 51513, Isolated from Middle Ear Fluid from a Child with Otitis Media.</title>
        <authorList>
            <person name="Brinkrolf K."/>
            <person name="Schneider J."/>
            <person name="Knecht M."/>
            <person name="Ruckert C."/>
            <person name="Tauch A."/>
        </authorList>
    </citation>
    <scope>NUCLEOTIDE SEQUENCE [LARGE SCALE GENOMIC DNA]</scope>
    <source>
        <strain evidence="6 9">ATCC 51513</strain>
    </source>
</reference>
<dbReference type="Proteomes" id="UP000006078">
    <property type="component" value="Unassembled WGS sequence"/>
</dbReference>
<dbReference type="PANTHER" id="PTHR43667">
    <property type="entry name" value="CYCLOPROPANE-FATTY-ACYL-PHOSPHOLIPID SYNTHASE"/>
    <property type="match status" value="1"/>
</dbReference>
<dbReference type="PANTHER" id="PTHR43667:SF1">
    <property type="entry name" value="CYCLOPROPANE-FATTY-ACYL-PHOSPHOLIPID SYNTHASE"/>
    <property type="match status" value="1"/>
</dbReference>
<evidence type="ECO:0000313" key="6">
    <source>
        <dbReference type="EMBL" id="CCI84177.1"/>
    </source>
</evidence>
<comment type="caution">
    <text evidence="6">The sequence shown here is derived from an EMBL/GenBank/DDBJ whole genome shotgun (WGS) entry which is preliminary data.</text>
</comment>
<evidence type="ECO:0000313" key="9">
    <source>
        <dbReference type="Proteomes" id="UP000011016"/>
    </source>
</evidence>
<accession>I7L9Y4</accession>
<proteinExistence type="inferred from homology"/>
<evidence type="ECO:0000313" key="7">
    <source>
        <dbReference type="EMBL" id="EJZ81549.1"/>
    </source>
</evidence>
<dbReference type="STRING" id="29321.AAV33_04155"/>
<dbReference type="GO" id="GO:0008610">
    <property type="term" value="P:lipid biosynthetic process"/>
    <property type="evidence" value="ECO:0007669"/>
    <property type="project" value="InterPro"/>
</dbReference>